<evidence type="ECO:0000313" key="5">
    <source>
        <dbReference type="Proteomes" id="UP000284375"/>
    </source>
</evidence>
<organism evidence="4 5">
    <name type="scientific">Cytospora chrysosperma</name>
    <name type="common">Cytospora canker fungus</name>
    <name type="synonym">Sphaeria chrysosperma</name>
    <dbReference type="NCBI Taxonomy" id="252740"/>
    <lineage>
        <taxon>Eukaryota</taxon>
        <taxon>Fungi</taxon>
        <taxon>Dikarya</taxon>
        <taxon>Ascomycota</taxon>
        <taxon>Pezizomycotina</taxon>
        <taxon>Sordariomycetes</taxon>
        <taxon>Sordariomycetidae</taxon>
        <taxon>Diaporthales</taxon>
        <taxon>Cytosporaceae</taxon>
        <taxon>Cytospora</taxon>
    </lineage>
</organism>
<dbReference type="EMBL" id="LJZO01000056">
    <property type="protein sequence ID" value="ROV89670.1"/>
    <property type="molecule type" value="Genomic_DNA"/>
</dbReference>
<keyword evidence="5" id="KW-1185">Reference proteome</keyword>
<dbReference type="PRINTS" id="PR00081">
    <property type="entry name" value="GDHRDH"/>
</dbReference>
<dbReference type="OrthoDB" id="294295at2759"/>
<accession>A0A423VFA2</accession>
<dbReference type="STRING" id="252740.A0A423VFA2"/>
<name>A0A423VFA2_CYTCH</name>
<dbReference type="PANTHER" id="PTHR43477:SF1">
    <property type="entry name" value="DIHYDROANTICAPSIN 7-DEHYDROGENASE"/>
    <property type="match status" value="1"/>
</dbReference>
<dbReference type="Gene3D" id="3.40.50.720">
    <property type="entry name" value="NAD(P)-binding Rossmann-like Domain"/>
    <property type="match status" value="1"/>
</dbReference>
<dbReference type="InterPro" id="IPR002347">
    <property type="entry name" value="SDR_fam"/>
</dbReference>
<keyword evidence="2" id="KW-0521">NADP</keyword>
<evidence type="ECO:0000313" key="4">
    <source>
        <dbReference type="EMBL" id="ROV89670.1"/>
    </source>
</evidence>
<protein>
    <submittedName>
        <fullName evidence="4">Uncharacterized protein</fullName>
    </submittedName>
</protein>
<dbReference type="CDD" id="cd05233">
    <property type="entry name" value="SDR_c"/>
    <property type="match status" value="1"/>
</dbReference>
<dbReference type="Pfam" id="PF23441">
    <property type="entry name" value="SDR"/>
    <property type="match status" value="1"/>
</dbReference>
<gene>
    <name evidence="4" type="ORF">VSDG_08093</name>
</gene>
<dbReference type="PANTHER" id="PTHR43477">
    <property type="entry name" value="DIHYDROANTICAPSIN 7-DEHYDROGENASE"/>
    <property type="match status" value="1"/>
</dbReference>
<comment type="caution">
    <text evidence="4">The sequence shown here is derived from an EMBL/GenBank/DDBJ whole genome shotgun (WGS) entry which is preliminary data.</text>
</comment>
<dbReference type="GO" id="GO:0016491">
    <property type="term" value="F:oxidoreductase activity"/>
    <property type="evidence" value="ECO:0007669"/>
    <property type="project" value="UniProtKB-KW"/>
</dbReference>
<dbReference type="InterPro" id="IPR036291">
    <property type="entry name" value="NAD(P)-bd_dom_sf"/>
</dbReference>
<sequence>MASKYQKLHNKHVLIIGGTSGIGFAVAEASLASGARVTVSSSSQSRVDAAVEKLNAEFPNSTSTGHACDLSRPTVEGDVEALFSKVGPVDHIVYTAGDKLATGPVSDITYEKIIAAGQIRFVAPLLVAKVGSKFLIPGPQSSITLTTGTVSQKPSPDWSLVAGYATGLHGMTRSLAVDLKPIRVNLVSPGFVITELWDHSLDKKEKEKFSQAIAEKMLTGRAGQPEDVAEAYLFLMKDPNVTGTVVDSNSGALLV</sequence>
<dbReference type="InterPro" id="IPR051122">
    <property type="entry name" value="SDR_DHRS6-like"/>
</dbReference>
<dbReference type="Proteomes" id="UP000284375">
    <property type="component" value="Unassembled WGS sequence"/>
</dbReference>
<evidence type="ECO:0000256" key="2">
    <source>
        <dbReference type="ARBA" id="ARBA00022857"/>
    </source>
</evidence>
<proteinExistence type="inferred from homology"/>
<evidence type="ECO:0000256" key="3">
    <source>
        <dbReference type="ARBA" id="ARBA00023002"/>
    </source>
</evidence>
<dbReference type="InterPro" id="IPR057571">
    <property type="entry name" value="SDR_PhqE-like"/>
</dbReference>
<comment type="similarity">
    <text evidence="1">Belongs to the short-chain dehydrogenases/reductases (SDR) family.</text>
</comment>
<keyword evidence="3" id="KW-0560">Oxidoreductase</keyword>
<dbReference type="AlphaFoldDB" id="A0A423VFA2"/>
<evidence type="ECO:0000256" key="1">
    <source>
        <dbReference type="ARBA" id="ARBA00006484"/>
    </source>
</evidence>
<reference evidence="4 5" key="1">
    <citation type="submission" date="2015-09" db="EMBL/GenBank/DDBJ databases">
        <title>Host preference determinants of Valsa canker pathogens revealed by comparative genomics.</title>
        <authorList>
            <person name="Yin Z."/>
            <person name="Huang L."/>
        </authorList>
    </citation>
    <scope>NUCLEOTIDE SEQUENCE [LARGE SCALE GENOMIC DNA]</scope>
    <source>
        <strain evidence="4 5">YSFL</strain>
    </source>
</reference>
<dbReference type="SUPFAM" id="SSF51735">
    <property type="entry name" value="NAD(P)-binding Rossmann-fold domains"/>
    <property type="match status" value="1"/>
</dbReference>